<accession>A0A833RD41</accession>
<gene>
    <name evidence="2" type="ORF">FCM35_KLT20619</name>
</gene>
<protein>
    <submittedName>
        <fullName evidence="2">Uncharacterized protein</fullName>
    </submittedName>
</protein>
<dbReference type="PANTHER" id="PTHR37754:SF1">
    <property type="entry name" value="CALCIUM ION-BINDING PROTEIN"/>
    <property type="match status" value="1"/>
</dbReference>
<dbReference type="EMBL" id="SWLB01000008">
    <property type="protein sequence ID" value="KAF3336112.1"/>
    <property type="molecule type" value="Genomic_DNA"/>
</dbReference>
<keyword evidence="3" id="KW-1185">Reference proteome</keyword>
<comment type="caution">
    <text evidence="2">The sequence shown here is derived from an EMBL/GenBank/DDBJ whole genome shotgun (WGS) entry which is preliminary data.</text>
</comment>
<keyword evidence="1" id="KW-0812">Transmembrane</keyword>
<proteinExistence type="predicted"/>
<dbReference type="PANTHER" id="PTHR37754">
    <property type="entry name" value="CALCIUM ION-BINDING PROTEIN"/>
    <property type="match status" value="1"/>
</dbReference>
<dbReference type="OrthoDB" id="1868634at2759"/>
<dbReference type="AlphaFoldDB" id="A0A833RD41"/>
<sequence length="161" mass="18769">MGAHQSLLREKGVQAMDKINLYDRYFIRKEIKHFEEFHVAFIDLCKDLTSIFPQTEYTIPAFNEIEEFYKEWKNVKEEEEKKMQFCDFMKSKVFYSDTNQSATLVTGIVAPAAAVIVKKTWKNTPLLKYLIPLHVIPSFLFVPSFTLLSLIGIKVVHLSNK</sequence>
<reference evidence="2" key="1">
    <citation type="submission" date="2020-01" db="EMBL/GenBank/DDBJ databases">
        <title>Genome sequence of Kobresia littledalei, the first chromosome-level genome in the family Cyperaceae.</title>
        <authorList>
            <person name="Qu G."/>
        </authorList>
    </citation>
    <scope>NUCLEOTIDE SEQUENCE</scope>
    <source>
        <strain evidence="2">C.B.Clarke</strain>
        <tissue evidence="2">Leaf</tissue>
    </source>
</reference>
<evidence type="ECO:0000256" key="1">
    <source>
        <dbReference type="SAM" id="Phobius"/>
    </source>
</evidence>
<evidence type="ECO:0000313" key="2">
    <source>
        <dbReference type="EMBL" id="KAF3336112.1"/>
    </source>
</evidence>
<evidence type="ECO:0000313" key="3">
    <source>
        <dbReference type="Proteomes" id="UP000623129"/>
    </source>
</evidence>
<keyword evidence="1" id="KW-0472">Membrane</keyword>
<feature type="transmembrane region" description="Helical" evidence="1">
    <location>
        <begin position="99"/>
        <end position="117"/>
    </location>
</feature>
<name>A0A833RD41_9POAL</name>
<dbReference type="Proteomes" id="UP000623129">
    <property type="component" value="Unassembled WGS sequence"/>
</dbReference>
<organism evidence="2 3">
    <name type="scientific">Carex littledalei</name>
    <dbReference type="NCBI Taxonomy" id="544730"/>
    <lineage>
        <taxon>Eukaryota</taxon>
        <taxon>Viridiplantae</taxon>
        <taxon>Streptophyta</taxon>
        <taxon>Embryophyta</taxon>
        <taxon>Tracheophyta</taxon>
        <taxon>Spermatophyta</taxon>
        <taxon>Magnoliopsida</taxon>
        <taxon>Liliopsida</taxon>
        <taxon>Poales</taxon>
        <taxon>Cyperaceae</taxon>
        <taxon>Cyperoideae</taxon>
        <taxon>Cariceae</taxon>
        <taxon>Carex</taxon>
        <taxon>Carex subgen. Euthyceras</taxon>
    </lineage>
</organism>
<feature type="transmembrane region" description="Helical" evidence="1">
    <location>
        <begin position="129"/>
        <end position="153"/>
    </location>
</feature>
<keyword evidence="1" id="KW-1133">Transmembrane helix</keyword>